<evidence type="ECO:0000313" key="3">
    <source>
        <dbReference type="EMBL" id="KAK1001414.1"/>
    </source>
</evidence>
<keyword evidence="2" id="KW-0732">Signal</keyword>
<name>A0AAN6KU54_9PEZI</name>
<evidence type="ECO:0000256" key="1">
    <source>
        <dbReference type="SAM" id="MobiDB-lite"/>
    </source>
</evidence>
<reference evidence="3" key="1">
    <citation type="submission" date="2023-06" db="EMBL/GenBank/DDBJ databases">
        <title>Black Yeasts Isolated from many extreme environments.</title>
        <authorList>
            <person name="Coleine C."/>
            <person name="Stajich J.E."/>
            <person name="Selbmann L."/>
        </authorList>
    </citation>
    <scope>NUCLEOTIDE SEQUENCE</scope>
    <source>
        <strain evidence="3">CCFEE 5200</strain>
    </source>
</reference>
<accession>A0AAN6KU54</accession>
<organism evidence="3 4">
    <name type="scientific">Friedmanniomyces endolithicus</name>
    <dbReference type="NCBI Taxonomy" id="329885"/>
    <lineage>
        <taxon>Eukaryota</taxon>
        <taxon>Fungi</taxon>
        <taxon>Dikarya</taxon>
        <taxon>Ascomycota</taxon>
        <taxon>Pezizomycotina</taxon>
        <taxon>Dothideomycetes</taxon>
        <taxon>Dothideomycetidae</taxon>
        <taxon>Mycosphaerellales</taxon>
        <taxon>Teratosphaeriaceae</taxon>
        <taxon>Friedmanniomyces</taxon>
    </lineage>
</organism>
<proteinExistence type="predicted"/>
<dbReference type="Proteomes" id="UP001175353">
    <property type="component" value="Unassembled WGS sequence"/>
</dbReference>
<feature type="chain" id="PRO_5043030488" evidence="2">
    <location>
        <begin position="19"/>
        <end position="132"/>
    </location>
</feature>
<feature type="signal peptide" evidence="2">
    <location>
        <begin position="1"/>
        <end position="18"/>
    </location>
</feature>
<comment type="caution">
    <text evidence="3">The sequence shown here is derived from an EMBL/GenBank/DDBJ whole genome shotgun (WGS) entry which is preliminary data.</text>
</comment>
<sequence>MEMNTFALVIAIAGTIMAFPTNPLEGVEPAGDPPHHSVQFHIGTILASLTRLLKLLLPTNNAAVTHRHRDDRPATRNLKTRAWYSADLAAQLDTLRSGKRGCVLNRESSASRNYGGKKAKVTAGNWSPMPGG</sequence>
<protein>
    <submittedName>
        <fullName evidence="3">Uncharacterized protein</fullName>
    </submittedName>
</protein>
<keyword evidence="4" id="KW-1185">Reference proteome</keyword>
<evidence type="ECO:0000256" key="2">
    <source>
        <dbReference type="SAM" id="SignalP"/>
    </source>
</evidence>
<evidence type="ECO:0000313" key="4">
    <source>
        <dbReference type="Proteomes" id="UP001175353"/>
    </source>
</evidence>
<feature type="region of interest" description="Disordered" evidence="1">
    <location>
        <begin position="108"/>
        <end position="132"/>
    </location>
</feature>
<gene>
    <name evidence="3" type="ORF">LTR91_005466</name>
</gene>
<dbReference type="AlphaFoldDB" id="A0AAN6KU54"/>
<dbReference type="EMBL" id="JAUJLE010000034">
    <property type="protein sequence ID" value="KAK1001414.1"/>
    <property type="molecule type" value="Genomic_DNA"/>
</dbReference>